<keyword evidence="1" id="KW-0812">Transmembrane</keyword>
<keyword evidence="1" id="KW-0472">Membrane</keyword>
<keyword evidence="1" id="KW-1133">Transmembrane helix</keyword>
<reference evidence="2 3" key="1">
    <citation type="submission" date="2016-10" db="EMBL/GenBank/DDBJ databases">
        <authorList>
            <person name="de Groot N.N."/>
        </authorList>
    </citation>
    <scope>NUCLEOTIDE SEQUENCE [LARGE SCALE GENOMIC DNA]</scope>
    <source>
        <strain evidence="2 3">DSM 19012</strain>
    </source>
</reference>
<dbReference type="RefSeq" id="WP_010527798.1">
    <property type="nucleotide sequence ID" value="NZ_AFSL01000063.1"/>
</dbReference>
<keyword evidence="3" id="KW-1185">Reference proteome</keyword>
<sequence>MSIFSNIFNGSLTNIIESLGGVIDQFSLSKEEKQRFQLELQSLLMQKEKELEESFRAELETRADIIKAEMAQGDAFTKRARPSIIYGGLLFIFIVHVLVPVIALISGTPADALPRLSLPEEFWWAWGTVVGVYGVSRSAEKMGASNRFTRLVTGTNTPNIKTSKNVRG</sequence>
<evidence type="ECO:0000313" key="3">
    <source>
        <dbReference type="Proteomes" id="UP000181976"/>
    </source>
</evidence>
<evidence type="ECO:0000313" key="2">
    <source>
        <dbReference type="EMBL" id="SFE58592.1"/>
    </source>
</evidence>
<name>A0A1I2BR35_9BACT</name>
<dbReference type="eggNOG" id="ENOG50330CZ">
    <property type="taxonomic scope" value="Bacteria"/>
</dbReference>
<protein>
    <submittedName>
        <fullName evidence="2">Holin of 3TMs, for gene-transfer release</fullName>
    </submittedName>
</protein>
<gene>
    <name evidence="2" type="ORF">SAMN05444380_11414</name>
</gene>
<dbReference type="Proteomes" id="UP000181976">
    <property type="component" value="Unassembled WGS sequence"/>
</dbReference>
<dbReference type="InParanoid" id="A0A1I2BR35"/>
<feature type="transmembrane region" description="Helical" evidence="1">
    <location>
        <begin position="123"/>
        <end position="140"/>
    </location>
</feature>
<dbReference type="EMBL" id="FONA01000014">
    <property type="protein sequence ID" value="SFE58592.1"/>
    <property type="molecule type" value="Genomic_DNA"/>
</dbReference>
<evidence type="ECO:0000256" key="1">
    <source>
        <dbReference type="SAM" id="Phobius"/>
    </source>
</evidence>
<accession>A0A1I2BR35</accession>
<proteinExistence type="predicted"/>
<dbReference type="InterPro" id="IPR021497">
    <property type="entry name" value="GTA_holin_3TM"/>
</dbReference>
<dbReference type="Pfam" id="PF11351">
    <property type="entry name" value="GTA_holin_3TM"/>
    <property type="match status" value="1"/>
</dbReference>
<dbReference type="AlphaFoldDB" id="A0A1I2BR35"/>
<organism evidence="2 3">
    <name type="scientific">Thermophagus xiamenensis</name>
    <dbReference type="NCBI Taxonomy" id="385682"/>
    <lineage>
        <taxon>Bacteria</taxon>
        <taxon>Pseudomonadati</taxon>
        <taxon>Bacteroidota</taxon>
        <taxon>Bacteroidia</taxon>
        <taxon>Marinilabiliales</taxon>
        <taxon>Marinilabiliaceae</taxon>
        <taxon>Thermophagus</taxon>
    </lineage>
</organism>
<feature type="transmembrane region" description="Helical" evidence="1">
    <location>
        <begin position="84"/>
        <end position="103"/>
    </location>
</feature>
<dbReference type="OrthoDB" id="6107776at2"/>